<name>A0A6J4HAF7_9PROT</name>
<feature type="non-terminal residue" evidence="2">
    <location>
        <position position="127"/>
    </location>
</feature>
<feature type="compositionally biased region" description="Gly residues" evidence="1">
    <location>
        <begin position="83"/>
        <end position="99"/>
    </location>
</feature>
<reference evidence="2" key="1">
    <citation type="submission" date="2020-02" db="EMBL/GenBank/DDBJ databases">
        <authorList>
            <person name="Meier V. D."/>
        </authorList>
    </citation>
    <scope>NUCLEOTIDE SEQUENCE</scope>
    <source>
        <strain evidence="2">AVDCRST_MAG27</strain>
    </source>
</reference>
<dbReference type="EMBL" id="CADCTD010000008">
    <property type="protein sequence ID" value="CAA9219607.1"/>
    <property type="molecule type" value="Genomic_DNA"/>
</dbReference>
<evidence type="ECO:0000256" key="1">
    <source>
        <dbReference type="SAM" id="MobiDB-lite"/>
    </source>
</evidence>
<gene>
    <name evidence="2" type="ORF">AVDCRST_MAG27-248</name>
</gene>
<feature type="non-terminal residue" evidence="2">
    <location>
        <position position="1"/>
    </location>
</feature>
<dbReference type="AlphaFoldDB" id="A0A6J4HAF7"/>
<feature type="region of interest" description="Disordered" evidence="1">
    <location>
        <begin position="1"/>
        <end position="99"/>
    </location>
</feature>
<feature type="compositionally biased region" description="Low complexity" evidence="1">
    <location>
        <begin position="1"/>
        <end position="10"/>
    </location>
</feature>
<feature type="compositionally biased region" description="Low complexity" evidence="1">
    <location>
        <begin position="53"/>
        <end position="82"/>
    </location>
</feature>
<protein>
    <submittedName>
        <fullName evidence="2">FIG061771: ATP-dependent nuclease subunit A</fullName>
    </submittedName>
</protein>
<proteinExistence type="predicted"/>
<organism evidence="2">
    <name type="scientific">uncultured Craurococcus sp</name>
    <dbReference type="NCBI Taxonomy" id="1135998"/>
    <lineage>
        <taxon>Bacteria</taxon>
        <taxon>Pseudomonadati</taxon>
        <taxon>Pseudomonadota</taxon>
        <taxon>Alphaproteobacteria</taxon>
        <taxon>Acetobacterales</taxon>
        <taxon>Acetobacteraceae</taxon>
        <taxon>Craurococcus</taxon>
        <taxon>environmental samples</taxon>
    </lineage>
</organism>
<evidence type="ECO:0000313" key="2">
    <source>
        <dbReference type="EMBL" id="CAA9219607.1"/>
    </source>
</evidence>
<sequence length="127" mass="12935">ARAPAAVAGRALRRAGRADAHPHARPGAGAVARPRPDHADRHPRRRRGRAAGRPRAGARLQDQPPAARDARGGRAALPPADGGLPGGAAPGLPRPGGGLRARLDLWRAADAAAGRAARCASPRVRGI</sequence>
<accession>A0A6J4HAF7</accession>
<feature type="compositionally biased region" description="Basic residues" evidence="1">
    <location>
        <begin position="41"/>
        <end position="52"/>
    </location>
</feature>